<sequence>MVGRDIGVTGGLRRHGGNRPLPLHKVMDSGNKGYASWGPRCRPDRPSSCKSHRKPGFIARNGGKQARFAPAWEVTCPTAVRSAGAAESPCVPVRPGLGRGRRPDRGPGCPECLLPDTRTTAADGSNPTSTDVVPGFPEG</sequence>
<accession>A0A5B8JC67</accession>
<dbReference type="EMBL" id="CP042266">
    <property type="protein sequence ID" value="QDY78986.1"/>
    <property type="molecule type" value="Genomic_DNA"/>
</dbReference>
<feature type="compositionally biased region" description="Polar residues" evidence="1">
    <location>
        <begin position="117"/>
        <end position="131"/>
    </location>
</feature>
<feature type="region of interest" description="Disordered" evidence="1">
    <location>
        <begin position="1"/>
        <end position="62"/>
    </location>
</feature>
<organism evidence="2 3">
    <name type="scientific">Streptomyces qinzhouensis</name>
    <dbReference type="NCBI Taxonomy" id="2599401"/>
    <lineage>
        <taxon>Bacteria</taxon>
        <taxon>Bacillati</taxon>
        <taxon>Actinomycetota</taxon>
        <taxon>Actinomycetes</taxon>
        <taxon>Kitasatosporales</taxon>
        <taxon>Streptomycetaceae</taxon>
        <taxon>Streptomyces</taxon>
    </lineage>
</organism>
<feature type="region of interest" description="Disordered" evidence="1">
    <location>
        <begin position="84"/>
        <end position="139"/>
    </location>
</feature>
<evidence type="ECO:0000313" key="3">
    <source>
        <dbReference type="Proteomes" id="UP000320580"/>
    </source>
</evidence>
<dbReference type="Proteomes" id="UP000320580">
    <property type="component" value="Chromosome"/>
</dbReference>
<evidence type="ECO:0000256" key="1">
    <source>
        <dbReference type="SAM" id="MobiDB-lite"/>
    </source>
</evidence>
<dbReference type="AlphaFoldDB" id="A0A5B8JC67"/>
<keyword evidence="3" id="KW-1185">Reference proteome</keyword>
<dbReference type="KEGG" id="sqz:FQU76_23460"/>
<evidence type="ECO:0000313" key="2">
    <source>
        <dbReference type="EMBL" id="QDY78986.1"/>
    </source>
</evidence>
<proteinExistence type="predicted"/>
<name>A0A5B8JC67_9ACTN</name>
<protein>
    <submittedName>
        <fullName evidence="2">Uncharacterized protein</fullName>
    </submittedName>
</protein>
<reference evidence="2 3" key="1">
    <citation type="submission" date="2019-07" db="EMBL/GenBank/DDBJ databases">
        <authorList>
            <person name="Zhu P."/>
        </authorList>
    </citation>
    <scope>NUCLEOTIDE SEQUENCE [LARGE SCALE GENOMIC DNA]</scope>
    <source>
        <strain evidence="2 3">SSL-25</strain>
    </source>
</reference>
<dbReference type="OrthoDB" id="4270088at2"/>
<gene>
    <name evidence="2" type="ORF">FQU76_23460</name>
</gene>